<organism evidence="1 2">
    <name type="scientific">Allacma fusca</name>
    <dbReference type="NCBI Taxonomy" id="39272"/>
    <lineage>
        <taxon>Eukaryota</taxon>
        <taxon>Metazoa</taxon>
        <taxon>Ecdysozoa</taxon>
        <taxon>Arthropoda</taxon>
        <taxon>Hexapoda</taxon>
        <taxon>Collembola</taxon>
        <taxon>Symphypleona</taxon>
        <taxon>Sminthuridae</taxon>
        <taxon>Allacma</taxon>
    </lineage>
</organism>
<dbReference type="EMBL" id="CAJVCH010535527">
    <property type="protein sequence ID" value="CAG7825237.1"/>
    <property type="molecule type" value="Genomic_DNA"/>
</dbReference>
<accession>A0A8J2PDU1</accession>
<keyword evidence="2" id="KW-1185">Reference proteome</keyword>
<gene>
    <name evidence="1" type="ORF">AFUS01_LOCUS35360</name>
</gene>
<dbReference type="AlphaFoldDB" id="A0A8J2PDU1"/>
<protein>
    <submittedName>
        <fullName evidence="1">Uncharacterized protein</fullName>
    </submittedName>
</protein>
<sequence length="19" mass="2222">KLEFFVICKQVADVKIRQG</sequence>
<reference evidence="1" key="1">
    <citation type="submission" date="2021-06" db="EMBL/GenBank/DDBJ databases">
        <authorList>
            <person name="Hodson N. C."/>
            <person name="Mongue J. A."/>
            <person name="Jaron S. K."/>
        </authorList>
    </citation>
    <scope>NUCLEOTIDE SEQUENCE</scope>
</reference>
<dbReference type="Proteomes" id="UP000708208">
    <property type="component" value="Unassembled WGS sequence"/>
</dbReference>
<evidence type="ECO:0000313" key="1">
    <source>
        <dbReference type="EMBL" id="CAG7825237.1"/>
    </source>
</evidence>
<feature type="non-terminal residue" evidence="1">
    <location>
        <position position="1"/>
    </location>
</feature>
<name>A0A8J2PDU1_9HEXA</name>
<evidence type="ECO:0000313" key="2">
    <source>
        <dbReference type="Proteomes" id="UP000708208"/>
    </source>
</evidence>
<proteinExistence type="predicted"/>
<comment type="caution">
    <text evidence="1">The sequence shown here is derived from an EMBL/GenBank/DDBJ whole genome shotgun (WGS) entry which is preliminary data.</text>
</comment>